<gene>
    <name evidence="3" type="ORF">JI747_012125</name>
</gene>
<keyword evidence="4" id="KW-1185">Reference proteome</keyword>
<dbReference type="Gene3D" id="3.90.1340.10">
    <property type="entry name" value="Phage tail collar domain"/>
    <property type="match status" value="1"/>
</dbReference>
<sequence length="230" mass="25542">MSEILNINEFEANQGKIDKLTSESASIKTLDLQNSTIKTLTADFIKLKNQIEVLNEELKIIKGTKELVKISANRTDINTSLYTNNELVSLPVGAIVAFYGDKVPEGWAFCDGQNGTPDLRGSFIQGKQESSQKSGQVYKSAPITLNEKNIPRVWSTVTTSFYKAEAGTNGNNFDFLGTKSTSRNKNIRKDNSWCTDENISSDFAIGHDKPDSIEIPNPQHIKLAYIMKTK</sequence>
<keyword evidence="1" id="KW-0175">Coiled coil</keyword>
<reference evidence="3 4" key="1">
    <citation type="submission" date="2021-09" db="EMBL/GenBank/DDBJ databases">
        <title>Genome sequencing and assembly of Chryseobacterium sp. RG1.</title>
        <authorList>
            <person name="Chhetri G."/>
        </authorList>
    </citation>
    <scope>NUCLEOTIDE SEQUENCE [LARGE SCALE GENOMIC DNA]</scope>
    <source>
        <strain evidence="3 4">RG1</strain>
    </source>
</reference>
<evidence type="ECO:0000259" key="2">
    <source>
        <dbReference type="Pfam" id="PF07484"/>
    </source>
</evidence>
<protein>
    <submittedName>
        <fullName evidence="3">Phage tail protein</fullName>
    </submittedName>
</protein>
<accession>A0ABS8A270</accession>
<dbReference type="Pfam" id="PF07484">
    <property type="entry name" value="Collar"/>
    <property type="match status" value="1"/>
</dbReference>
<feature type="domain" description="Phage tail collar" evidence="2">
    <location>
        <begin position="93"/>
        <end position="114"/>
    </location>
</feature>
<evidence type="ECO:0000256" key="1">
    <source>
        <dbReference type="SAM" id="Coils"/>
    </source>
</evidence>
<organism evidence="3 4">
    <name type="scientific">Chryseobacterium tagetis</name>
    <dbReference type="NCBI Taxonomy" id="2801334"/>
    <lineage>
        <taxon>Bacteria</taxon>
        <taxon>Pseudomonadati</taxon>
        <taxon>Bacteroidota</taxon>
        <taxon>Flavobacteriia</taxon>
        <taxon>Flavobacteriales</taxon>
        <taxon>Weeksellaceae</taxon>
        <taxon>Chryseobacterium group</taxon>
        <taxon>Chryseobacterium</taxon>
    </lineage>
</organism>
<feature type="coiled-coil region" evidence="1">
    <location>
        <begin position="37"/>
        <end position="64"/>
    </location>
</feature>
<comment type="caution">
    <text evidence="3">The sequence shown here is derived from an EMBL/GenBank/DDBJ whole genome shotgun (WGS) entry which is preliminary data.</text>
</comment>
<dbReference type="Proteomes" id="UP000618240">
    <property type="component" value="Unassembled WGS sequence"/>
</dbReference>
<dbReference type="RefSeq" id="WP_225689018.1">
    <property type="nucleotide sequence ID" value="NZ_JAERSE020000003.1"/>
</dbReference>
<dbReference type="InterPro" id="IPR011083">
    <property type="entry name" value="Phage_tail_collar_dom"/>
</dbReference>
<dbReference type="EMBL" id="JAERSE020000003">
    <property type="protein sequence ID" value="MCA6067932.1"/>
    <property type="molecule type" value="Genomic_DNA"/>
</dbReference>
<dbReference type="SUPFAM" id="SSF88874">
    <property type="entry name" value="Receptor-binding domain of short tail fibre protein gp12"/>
    <property type="match status" value="1"/>
</dbReference>
<name>A0ABS8A270_9FLAO</name>
<dbReference type="InterPro" id="IPR037053">
    <property type="entry name" value="Phage_tail_collar_dom_sf"/>
</dbReference>
<evidence type="ECO:0000313" key="3">
    <source>
        <dbReference type="EMBL" id="MCA6067932.1"/>
    </source>
</evidence>
<proteinExistence type="predicted"/>
<evidence type="ECO:0000313" key="4">
    <source>
        <dbReference type="Proteomes" id="UP000618240"/>
    </source>
</evidence>